<organism evidence="1 2">
    <name type="scientific">Mya arenaria</name>
    <name type="common">Soft-shell clam</name>
    <dbReference type="NCBI Taxonomy" id="6604"/>
    <lineage>
        <taxon>Eukaryota</taxon>
        <taxon>Metazoa</taxon>
        <taxon>Spiralia</taxon>
        <taxon>Lophotrochozoa</taxon>
        <taxon>Mollusca</taxon>
        <taxon>Bivalvia</taxon>
        <taxon>Autobranchia</taxon>
        <taxon>Heteroconchia</taxon>
        <taxon>Euheterodonta</taxon>
        <taxon>Imparidentia</taxon>
        <taxon>Neoheterodontei</taxon>
        <taxon>Myida</taxon>
        <taxon>Myoidea</taxon>
        <taxon>Myidae</taxon>
        <taxon>Mya</taxon>
    </lineage>
</organism>
<dbReference type="Proteomes" id="UP001164746">
    <property type="component" value="Chromosome 16"/>
</dbReference>
<protein>
    <submittedName>
        <fullName evidence="1">Uncharacterized protein</fullName>
    </submittedName>
</protein>
<reference evidence="1" key="1">
    <citation type="submission" date="2022-11" db="EMBL/GenBank/DDBJ databases">
        <title>Centuries of genome instability and evolution in soft-shell clam transmissible cancer (bioRxiv).</title>
        <authorList>
            <person name="Hart S.F.M."/>
            <person name="Yonemitsu M.A."/>
            <person name="Giersch R.M."/>
            <person name="Beal B.F."/>
            <person name="Arriagada G."/>
            <person name="Davis B.W."/>
            <person name="Ostrander E.A."/>
            <person name="Goff S.P."/>
            <person name="Metzger M.J."/>
        </authorList>
    </citation>
    <scope>NUCLEOTIDE SEQUENCE</scope>
    <source>
        <strain evidence="1">MELC-2E11</strain>
        <tissue evidence="1">Siphon/mantle</tissue>
    </source>
</reference>
<name>A0ABY7G8P0_MYAAR</name>
<evidence type="ECO:0000313" key="2">
    <source>
        <dbReference type="Proteomes" id="UP001164746"/>
    </source>
</evidence>
<accession>A0ABY7G8P0</accession>
<keyword evidence="2" id="KW-1185">Reference proteome</keyword>
<evidence type="ECO:0000313" key="1">
    <source>
        <dbReference type="EMBL" id="WAR29436.1"/>
    </source>
</evidence>
<dbReference type="EMBL" id="CP111027">
    <property type="protein sequence ID" value="WAR29436.1"/>
    <property type="molecule type" value="Genomic_DNA"/>
</dbReference>
<proteinExistence type="predicted"/>
<gene>
    <name evidence="1" type="ORF">MAR_003004</name>
</gene>
<sequence>MFTKHVSMAESIDTRHENWLRVAWGLLYVREGLQVRDIRNKTLHDAHYEMDGKTADDCLNKMIKVLEDRKELKYDNYAKQAAFHIRKIKIKAENTPTIMTEALHKWLQINVDVDKSLKEIECLMYDRLQKDLKGFIVAEVKRVVKHSLDDRGNDENEQKVEG</sequence>